<name>A0A1G7CFZ8_9BACT</name>
<evidence type="ECO:0000313" key="2">
    <source>
        <dbReference type="EMBL" id="SDE37345.1"/>
    </source>
</evidence>
<evidence type="ECO:0000313" key="3">
    <source>
        <dbReference type="Proteomes" id="UP000243205"/>
    </source>
</evidence>
<dbReference type="AlphaFoldDB" id="A0A1G7CFZ8"/>
<sequence length="255" mass="28588">MIRILPVQSALWLGLVLLLSACARPPLPLPEAASRARQQAVWQRHQQIDSLQALATVRSERAGKRWRSTQALHVQRPGRIRLEVFRLLGQPVLDLAVDGAFMEVCVPSQQACYNGLSSRERIDRFTGVPLAAPDLVALLLGQLPRAVVALGKPRWQADGLWWLTADGPRYRVVLSDSALERIECYQGEQLLYQVDYSAPDAADGFPRRIVMLMPDRQLRLELKLEEVRLNPSLPAALFRLQVPSGSELLPLELLQ</sequence>
<evidence type="ECO:0000256" key="1">
    <source>
        <dbReference type="ARBA" id="ARBA00022729"/>
    </source>
</evidence>
<dbReference type="RefSeq" id="WP_092078617.1">
    <property type="nucleotide sequence ID" value="NZ_FNAQ01000009.1"/>
</dbReference>
<accession>A0A1G7CFZ8</accession>
<dbReference type="Gene3D" id="2.50.20.10">
    <property type="entry name" value="Lipoprotein localisation LolA/LolB/LppX"/>
    <property type="match status" value="1"/>
</dbReference>
<keyword evidence="1" id="KW-0732">Signal</keyword>
<dbReference type="InterPro" id="IPR029046">
    <property type="entry name" value="LolA/LolB/LppX"/>
</dbReference>
<keyword evidence="3" id="KW-1185">Reference proteome</keyword>
<gene>
    <name evidence="2" type="ORF">SAMN05661003_10947</name>
</gene>
<keyword evidence="2" id="KW-0449">Lipoprotein</keyword>
<dbReference type="Proteomes" id="UP000243205">
    <property type="component" value="Unassembled WGS sequence"/>
</dbReference>
<dbReference type="SUPFAM" id="SSF89392">
    <property type="entry name" value="Prokaryotic lipoproteins and lipoprotein localization factors"/>
    <property type="match status" value="1"/>
</dbReference>
<protein>
    <submittedName>
        <fullName evidence="2">Outer membrane lipoprotein LolB, involved in outer membrane biogenesis</fullName>
    </submittedName>
</protein>
<dbReference type="STRING" id="57664.SAMN05661003_10947"/>
<dbReference type="EMBL" id="FNAQ01000009">
    <property type="protein sequence ID" value="SDE37345.1"/>
    <property type="molecule type" value="Genomic_DNA"/>
</dbReference>
<proteinExistence type="predicted"/>
<reference evidence="3" key="1">
    <citation type="submission" date="2016-10" db="EMBL/GenBank/DDBJ databases">
        <authorList>
            <person name="Varghese N."/>
            <person name="Submissions S."/>
        </authorList>
    </citation>
    <scope>NUCLEOTIDE SEQUENCE [LARGE SCALE GENOMIC DNA]</scope>
    <source>
        <strain evidence="3">DSM 8987</strain>
    </source>
</reference>
<dbReference type="PROSITE" id="PS51257">
    <property type="entry name" value="PROKAR_LIPOPROTEIN"/>
    <property type="match status" value="1"/>
</dbReference>
<organism evidence="2 3">
    <name type="scientific">Desulfuromonas thiophila</name>
    <dbReference type="NCBI Taxonomy" id="57664"/>
    <lineage>
        <taxon>Bacteria</taxon>
        <taxon>Pseudomonadati</taxon>
        <taxon>Thermodesulfobacteriota</taxon>
        <taxon>Desulfuromonadia</taxon>
        <taxon>Desulfuromonadales</taxon>
        <taxon>Desulfuromonadaceae</taxon>
        <taxon>Desulfuromonas</taxon>
    </lineage>
</organism>